<dbReference type="InterPro" id="IPR027417">
    <property type="entry name" value="P-loop_NTPase"/>
</dbReference>
<dbReference type="AlphaFoldDB" id="B3PM38"/>
<dbReference type="HOGENOM" id="CLU_078765_0_0_14"/>
<dbReference type="eggNOG" id="COG0470">
    <property type="taxonomic scope" value="Bacteria"/>
</dbReference>
<keyword evidence="2" id="KW-1185">Reference proteome</keyword>
<proteinExistence type="predicted"/>
<gene>
    <name evidence="1" type="primary">holB</name>
    <name evidence="1" type="ordered locus">MARTH_orf162</name>
</gene>
<dbReference type="KEGG" id="mat:MARTH_orf162"/>
<reference evidence="1 2" key="1">
    <citation type="journal article" date="2008" name="Infect. Immun.">
        <title>Genome of Mycoplasma arthritidis.</title>
        <authorList>
            <person name="Dybvig K."/>
            <person name="Zuhua C."/>
            <person name="Lao P."/>
            <person name="Jordan D.S."/>
            <person name="French C.T."/>
            <person name="Tu A.H."/>
            <person name="Loraine A.E."/>
        </authorList>
    </citation>
    <scope>NUCLEOTIDE SEQUENCE [LARGE SCALE GENOMIC DNA]</scope>
    <source>
        <strain evidence="1 2">158L3-1</strain>
    </source>
</reference>
<evidence type="ECO:0000313" key="2">
    <source>
        <dbReference type="Proteomes" id="UP000008812"/>
    </source>
</evidence>
<sequence length="297" mass="34288">MHNENYFKIVDHAIAHNKLSQVYLFVALPKVNFDKYLTHFINKINKESFEKFRDIPMGELYFLVDGYNEAIAKDEILEAVKNVSTSQLNVNNLKKILIIKNIENGSQKTLNALLKFLENPPKDCIIFITTNAQNKVLKTIKSRAFIIDIKREFDLQLSGSKYDNFFARISENDEFLTSQMTEENFALYDELIAKLSNARKDPHAFLSYLDATIDEKNAYMLALLLDFIFHEIFSYQNYAKSSFVLLDKKTAFNYQDFETTISVLMIIHEFKKSLASNANYVLAKANFIAKLGEAYGV</sequence>
<dbReference type="SUPFAM" id="SSF52540">
    <property type="entry name" value="P-loop containing nucleoside triphosphate hydrolases"/>
    <property type="match status" value="1"/>
</dbReference>
<dbReference type="EMBL" id="CP001047">
    <property type="protein sequence ID" value="ACF07090.1"/>
    <property type="molecule type" value="Genomic_DNA"/>
</dbReference>
<dbReference type="Gene3D" id="3.40.50.300">
    <property type="entry name" value="P-loop containing nucleotide triphosphate hydrolases"/>
    <property type="match status" value="1"/>
</dbReference>
<evidence type="ECO:0000313" key="1">
    <source>
        <dbReference type="EMBL" id="ACF07090.1"/>
    </source>
</evidence>
<accession>B3PM38</accession>
<dbReference type="RefSeq" id="WP_012498047.1">
    <property type="nucleotide sequence ID" value="NC_011025.1"/>
</dbReference>
<protein>
    <submittedName>
        <fullName evidence="1">DNA polymerase III subunit delta</fullName>
    </submittedName>
</protein>
<organism evidence="1 2">
    <name type="scientific">Metamycoplasma arthritidis (strain 158L3-1)</name>
    <name type="common">Mycoplasma arthritidis</name>
    <dbReference type="NCBI Taxonomy" id="243272"/>
    <lineage>
        <taxon>Bacteria</taxon>
        <taxon>Bacillati</taxon>
        <taxon>Mycoplasmatota</taxon>
        <taxon>Mycoplasmoidales</taxon>
        <taxon>Metamycoplasmataceae</taxon>
        <taxon>Metamycoplasma</taxon>
    </lineage>
</organism>
<dbReference type="Pfam" id="PF13177">
    <property type="entry name" value="DNA_pol3_delta2"/>
    <property type="match status" value="1"/>
</dbReference>
<dbReference type="STRING" id="243272.MARTH_orf162"/>
<dbReference type="Proteomes" id="UP000008812">
    <property type="component" value="Chromosome"/>
</dbReference>
<name>B3PM38_META1</name>